<organism evidence="3 4">
    <name type="scientific">Phytophthora cactorum</name>
    <dbReference type="NCBI Taxonomy" id="29920"/>
    <lineage>
        <taxon>Eukaryota</taxon>
        <taxon>Sar</taxon>
        <taxon>Stramenopiles</taxon>
        <taxon>Oomycota</taxon>
        <taxon>Peronosporomycetes</taxon>
        <taxon>Peronosporales</taxon>
        <taxon>Peronosporaceae</taxon>
        <taxon>Phytophthora</taxon>
    </lineage>
</organism>
<name>A0A329RJL0_9STRA</name>
<evidence type="ECO:0000313" key="4">
    <source>
        <dbReference type="Proteomes" id="UP000251314"/>
    </source>
</evidence>
<comment type="caution">
    <text evidence="3">The sequence shown here is derived from an EMBL/GenBank/DDBJ whole genome shotgun (WGS) entry which is preliminary data.</text>
</comment>
<dbReference type="Proteomes" id="UP000736787">
    <property type="component" value="Unassembled WGS sequence"/>
</dbReference>
<dbReference type="Proteomes" id="UP000251314">
    <property type="component" value="Unassembled WGS sequence"/>
</dbReference>
<dbReference type="VEuPathDB" id="FungiDB:PC110_g19205"/>
<proteinExistence type="predicted"/>
<gene>
    <name evidence="3" type="ORF">PC110_g19205</name>
    <name evidence="2" type="ORF">PC117_g22981</name>
</gene>
<sequence length="116" mass="12615">MYVSQTLTIPLQGAASTTQGIKAKGNTPVRLPRGQIAGLGPRYRKLEVSLAIWHNYQTQSEDLPLLLHHIPAPRQGTRSPPQNSLEVTKRADLALPTSTQDEESSADHGSLGDPLR</sequence>
<reference evidence="3 4" key="1">
    <citation type="submission" date="2018-01" db="EMBL/GenBank/DDBJ databases">
        <title>Draft genome of the strawberry crown rot pathogen Phytophthora cactorum.</title>
        <authorList>
            <person name="Armitage A.D."/>
            <person name="Lysoe E."/>
            <person name="Nellist C.F."/>
            <person name="Harrison R.J."/>
            <person name="Brurberg M.B."/>
        </authorList>
    </citation>
    <scope>NUCLEOTIDE SEQUENCE [LARGE SCALE GENOMIC DNA]</scope>
    <source>
        <strain evidence="3 4">10300</strain>
    </source>
</reference>
<feature type="compositionally biased region" description="Polar residues" evidence="1">
    <location>
        <begin position="76"/>
        <end position="86"/>
    </location>
</feature>
<evidence type="ECO:0000313" key="3">
    <source>
        <dbReference type="EMBL" id="RAW24369.1"/>
    </source>
</evidence>
<reference evidence="2" key="2">
    <citation type="submission" date="2018-10" db="EMBL/GenBank/DDBJ databases">
        <title>Effector identification in a new, highly contiguous assembly of the strawberry crown rot pathogen Phytophthora cactorum.</title>
        <authorList>
            <person name="Armitage A.D."/>
            <person name="Nellist C.F."/>
            <person name="Bates H."/>
            <person name="Vickerstaff R.J."/>
            <person name="Harrison R.J."/>
        </authorList>
    </citation>
    <scope>NUCLEOTIDE SEQUENCE</scope>
    <source>
        <strain evidence="2">4040</strain>
    </source>
</reference>
<feature type="region of interest" description="Disordered" evidence="1">
    <location>
        <begin position="71"/>
        <end position="116"/>
    </location>
</feature>
<evidence type="ECO:0000313" key="2">
    <source>
        <dbReference type="EMBL" id="KAG2896494.1"/>
    </source>
</evidence>
<protein>
    <submittedName>
        <fullName evidence="3">Uncharacterized protein</fullName>
    </submittedName>
</protein>
<dbReference type="EMBL" id="RCMK01001337">
    <property type="protein sequence ID" value="KAG2896494.1"/>
    <property type="molecule type" value="Genomic_DNA"/>
</dbReference>
<keyword evidence="4" id="KW-1185">Reference proteome</keyword>
<accession>A0A329RJL0</accession>
<dbReference type="EMBL" id="MJFZ01000896">
    <property type="protein sequence ID" value="RAW24369.1"/>
    <property type="molecule type" value="Genomic_DNA"/>
</dbReference>
<dbReference type="AlphaFoldDB" id="A0A329RJL0"/>
<evidence type="ECO:0000256" key="1">
    <source>
        <dbReference type="SAM" id="MobiDB-lite"/>
    </source>
</evidence>